<dbReference type="GO" id="GO:0003968">
    <property type="term" value="F:RNA-directed RNA polymerase activity"/>
    <property type="evidence" value="ECO:0007669"/>
    <property type="project" value="UniProtKB-KW"/>
</dbReference>
<dbReference type="Pfam" id="PF05183">
    <property type="entry name" value="RdRP"/>
    <property type="match status" value="1"/>
</dbReference>
<keyword evidence="1" id="KW-0808">Transferase</keyword>
<dbReference type="GO" id="GO:0031380">
    <property type="term" value="C:nuclear RNA-directed RNA polymerase complex"/>
    <property type="evidence" value="ECO:0007669"/>
    <property type="project" value="TreeGrafter"/>
</dbReference>
<proteinExistence type="inferred from homology"/>
<comment type="similarity">
    <text evidence="1">Belongs to the RdRP family.</text>
</comment>
<organism evidence="4 5">
    <name type="scientific">Laccaria amethystina LaAM-08-1</name>
    <dbReference type="NCBI Taxonomy" id="1095629"/>
    <lineage>
        <taxon>Eukaryota</taxon>
        <taxon>Fungi</taxon>
        <taxon>Dikarya</taxon>
        <taxon>Basidiomycota</taxon>
        <taxon>Agaricomycotina</taxon>
        <taxon>Agaricomycetes</taxon>
        <taxon>Agaricomycetidae</taxon>
        <taxon>Agaricales</taxon>
        <taxon>Agaricineae</taxon>
        <taxon>Hydnangiaceae</taxon>
        <taxon>Laccaria</taxon>
    </lineage>
</organism>
<dbReference type="InterPro" id="IPR057596">
    <property type="entry name" value="RDRP_core"/>
</dbReference>
<keyword evidence="1" id="KW-0694">RNA-binding</keyword>
<keyword evidence="1" id="KW-0548">Nucleotidyltransferase</keyword>
<gene>
    <name evidence="4" type="ORF">K443DRAFT_676007</name>
</gene>
<evidence type="ECO:0000256" key="1">
    <source>
        <dbReference type="RuleBase" id="RU363098"/>
    </source>
</evidence>
<evidence type="ECO:0000313" key="5">
    <source>
        <dbReference type="Proteomes" id="UP000054477"/>
    </source>
</evidence>
<dbReference type="Proteomes" id="UP000054477">
    <property type="component" value="Unassembled WGS sequence"/>
</dbReference>
<name>A0A0C9WWZ7_9AGAR</name>
<dbReference type="EC" id="2.7.7.48" evidence="1"/>
<keyword evidence="5" id="KW-1185">Reference proteome</keyword>
<feature type="compositionally biased region" description="Basic residues" evidence="2">
    <location>
        <begin position="1018"/>
        <end position="1028"/>
    </location>
</feature>
<reference evidence="4 5" key="1">
    <citation type="submission" date="2014-04" db="EMBL/GenBank/DDBJ databases">
        <authorList>
            <consortium name="DOE Joint Genome Institute"/>
            <person name="Kuo A."/>
            <person name="Kohler A."/>
            <person name="Nagy L.G."/>
            <person name="Floudas D."/>
            <person name="Copeland A."/>
            <person name="Barry K.W."/>
            <person name="Cichocki N."/>
            <person name="Veneault-Fourrey C."/>
            <person name="LaButti K."/>
            <person name="Lindquist E.A."/>
            <person name="Lipzen A."/>
            <person name="Lundell T."/>
            <person name="Morin E."/>
            <person name="Murat C."/>
            <person name="Sun H."/>
            <person name="Tunlid A."/>
            <person name="Henrissat B."/>
            <person name="Grigoriev I.V."/>
            <person name="Hibbett D.S."/>
            <person name="Martin F."/>
            <person name="Nordberg H.P."/>
            <person name="Cantor M.N."/>
            <person name="Hua S.X."/>
        </authorList>
    </citation>
    <scope>NUCLEOTIDE SEQUENCE [LARGE SCALE GENOMIC DNA]</scope>
    <source>
        <strain evidence="4 5">LaAM-08-1</strain>
    </source>
</reference>
<keyword evidence="1" id="KW-0696">RNA-directed RNA polymerase</keyword>
<dbReference type="HOGENOM" id="CLU_001366_2_1_1"/>
<dbReference type="GO" id="GO:0003723">
    <property type="term" value="F:RNA binding"/>
    <property type="evidence" value="ECO:0007669"/>
    <property type="project" value="UniProtKB-KW"/>
</dbReference>
<dbReference type="PANTHER" id="PTHR23079:SF55">
    <property type="entry name" value="RNA-DIRECTED RNA POLYMERASE"/>
    <property type="match status" value="1"/>
</dbReference>
<dbReference type="EMBL" id="KN838571">
    <property type="protein sequence ID" value="KIK04240.1"/>
    <property type="molecule type" value="Genomic_DNA"/>
</dbReference>
<evidence type="ECO:0000313" key="4">
    <source>
        <dbReference type="EMBL" id="KIK04240.1"/>
    </source>
</evidence>
<dbReference type="OrthoDB" id="6513042at2759"/>
<protein>
    <recommendedName>
        <fullName evidence="1">RNA-dependent RNA polymerase</fullName>
        <ecNumber evidence="1">2.7.7.48</ecNumber>
    </recommendedName>
</protein>
<accession>A0A0C9WWZ7</accession>
<dbReference type="InterPro" id="IPR007855">
    <property type="entry name" value="RDRP"/>
</dbReference>
<feature type="domain" description="RDRP core" evidence="3">
    <location>
        <begin position="409"/>
        <end position="1004"/>
    </location>
</feature>
<dbReference type="PANTHER" id="PTHR23079">
    <property type="entry name" value="RNA-DEPENDENT RNA POLYMERASE"/>
    <property type="match status" value="1"/>
</dbReference>
<evidence type="ECO:0000259" key="3">
    <source>
        <dbReference type="Pfam" id="PF05183"/>
    </source>
</evidence>
<dbReference type="STRING" id="1095629.A0A0C9WWZ7"/>
<feature type="region of interest" description="Disordered" evidence="2">
    <location>
        <begin position="1011"/>
        <end position="1042"/>
    </location>
</feature>
<sequence length="1209" mass="137700">MEVFMRNINFSSTQVAIVLQLSQVLHGPDFAEHNSLARINFHVHLHRDKRGIRPHGGTGSLTLPTRECGNLFLSLFSTSTRKTFVLGNKRVTFQASRNPSGRADVLESIRLLPYMDPRVIQEKERRTAELNASSVSIQVLQFGWECRDEAFSLESETQCAGRCSLLFDDERRELRIKLRQSSDTYVIAIRFSHLFSISAHTYLSETPVIFFSLNQPPTYEREGTEGSALRQRLSFLPIPDHERVAPYASLAIRLICASFDDLQRFRDLSLVAQLHNVQEYEYPVVHRGLFSQVVMDELQDWQRRFDWSVSFQIEAIVRSMAVDVREMLDLMPEVRRVIKANGKEYAAGLLRYFAPRAKALFWNHIEEYDGDQSVTQCFLSSEIEYEKQKNLPSLKPSAGSLYEALHVIITPTTMFLEGPFPERSNRVVRSFDAVHQESFLRVSFVDEGRLQYRFDREVDGPAFIRARVGPFLLQGLTIARRTFYFLAYSQSALKEHAVWFVKPFRDSQHGPVTAETIIQKIGTFENLEFDPKLIYCPARYAARLSQAFTATDASVSVEVEEIFHINDIATTDKKYVFTDGVGTISKEMAREIWSQLTASTRRKRGRRRDFPRAFQVRFMGSKGMLSVDHRIQGRAVCLRPSMIKFEAPESREMEIARAFDRPGPYFLNRPLIMLLEGLGVPYEVFKSYQDQAVKETHSSTESLTKAAKLLESYGLGTSFRLPSVLYNLEKMGIDNLPGNKFYDRMLEFAINHILRLLKNHARIPIPGAWTLVGVADIHKFLQPGQIFACIKPITGENLYLEGQVLVSRSPTIHPGDVQLATAIGRPPPGSCFEKESLSNTVVFSILGERPLSSCLGGGDLDGDVYNLIPLDGSPLANFQISPREPASYNPAPKNFLDRPSTMEDVAEFVMQYINSDVVGIIAINWLIIADQSPQGIHDGDCIELANLHSDAVDYPKSGQPVALDKIPKLKHRLKPDWNAPETINPDSANFYPSQRAIGRLFRAIELPADHQVRDQPRRQRRTARRNNRRAAETLPDQLTDLNLSDSDDPLLITVEERVGEFIVPEEPWAEEMWNYTNDLFSRYSSELQMICAANTLSHARTAMLTEEEAIIGTIVQKSSQPRKRKDLMSKLREQTDVLIRGIREEWSPEDDDTPLEDCLKKVWLAWNLSLSKGKAFGAQSFGWVALGAIFEVIRQIEERTMEESRNRFY</sequence>
<reference evidence="5" key="2">
    <citation type="submission" date="2015-01" db="EMBL/GenBank/DDBJ databases">
        <title>Evolutionary Origins and Diversification of the Mycorrhizal Mutualists.</title>
        <authorList>
            <consortium name="DOE Joint Genome Institute"/>
            <consortium name="Mycorrhizal Genomics Consortium"/>
            <person name="Kohler A."/>
            <person name="Kuo A."/>
            <person name="Nagy L.G."/>
            <person name="Floudas D."/>
            <person name="Copeland A."/>
            <person name="Barry K.W."/>
            <person name="Cichocki N."/>
            <person name="Veneault-Fourrey C."/>
            <person name="LaButti K."/>
            <person name="Lindquist E.A."/>
            <person name="Lipzen A."/>
            <person name="Lundell T."/>
            <person name="Morin E."/>
            <person name="Murat C."/>
            <person name="Riley R."/>
            <person name="Ohm R."/>
            <person name="Sun H."/>
            <person name="Tunlid A."/>
            <person name="Henrissat B."/>
            <person name="Grigoriev I.V."/>
            <person name="Hibbett D.S."/>
            <person name="Martin F."/>
        </authorList>
    </citation>
    <scope>NUCLEOTIDE SEQUENCE [LARGE SCALE GENOMIC DNA]</scope>
    <source>
        <strain evidence="5">LaAM-08-1</strain>
    </source>
</reference>
<comment type="catalytic activity">
    <reaction evidence="1">
        <text>RNA(n) + a ribonucleoside 5'-triphosphate = RNA(n+1) + diphosphate</text>
        <dbReference type="Rhea" id="RHEA:21248"/>
        <dbReference type="Rhea" id="RHEA-COMP:14527"/>
        <dbReference type="Rhea" id="RHEA-COMP:17342"/>
        <dbReference type="ChEBI" id="CHEBI:33019"/>
        <dbReference type="ChEBI" id="CHEBI:61557"/>
        <dbReference type="ChEBI" id="CHEBI:140395"/>
        <dbReference type="EC" id="2.7.7.48"/>
    </reaction>
</comment>
<dbReference type="AlphaFoldDB" id="A0A0C9WWZ7"/>
<dbReference type="GO" id="GO:0030422">
    <property type="term" value="P:siRNA processing"/>
    <property type="evidence" value="ECO:0007669"/>
    <property type="project" value="TreeGrafter"/>
</dbReference>
<evidence type="ECO:0000256" key="2">
    <source>
        <dbReference type="SAM" id="MobiDB-lite"/>
    </source>
</evidence>